<accession>A0A497YBP5</accession>
<comment type="caution">
    <text evidence="1">The sequence shown here is derived from an EMBL/GenBank/DDBJ whole genome shotgun (WGS) entry which is preliminary data.</text>
</comment>
<evidence type="ECO:0000313" key="2">
    <source>
        <dbReference type="Proteomes" id="UP000280791"/>
    </source>
</evidence>
<dbReference type="RefSeq" id="WP_121301310.1">
    <property type="nucleotide sequence ID" value="NZ_QBEW01000083.1"/>
</dbReference>
<evidence type="ECO:0000313" key="1">
    <source>
        <dbReference type="EMBL" id="RLJ81335.1"/>
    </source>
</evidence>
<dbReference type="AlphaFoldDB" id="A0A497YBP5"/>
<keyword evidence="2" id="KW-1185">Reference proteome</keyword>
<dbReference type="OrthoDB" id="1953555at2"/>
<organism evidence="1 2">
    <name type="scientific">Planococcus citreus</name>
    <dbReference type="NCBI Taxonomy" id="1373"/>
    <lineage>
        <taxon>Bacteria</taxon>
        <taxon>Bacillati</taxon>
        <taxon>Bacillota</taxon>
        <taxon>Bacilli</taxon>
        <taxon>Bacillales</taxon>
        <taxon>Caryophanaceae</taxon>
        <taxon>Planococcus</taxon>
    </lineage>
</organism>
<dbReference type="Proteomes" id="UP000280791">
    <property type="component" value="Unassembled WGS sequence"/>
</dbReference>
<name>A0A497YBP5_9BACL</name>
<sequence>MAEFPEELDFLSLFECEPTMLDNSKDYPFYYNEATYRFSNGYEDFIVKISPAYGEVKIQAIKSDSNRLVSILDLKRIEKFEIIANTKELASVLLTVINEDSQQIIEIDFKPYFKQVFKEHLTT</sequence>
<protein>
    <submittedName>
        <fullName evidence="1">Uncharacterized protein</fullName>
    </submittedName>
</protein>
<proteinExistence type="predicted"/>
<dbReference type="EMBL" id="RCCP01000009">
    <property type="protein sequence ID" value="RLJ81335.1"/>
    <property type="molecule type" value="Genomic_DNA"/>
</dbReference>
<gene>
    <name evidence="1" type="ORF">DFR62_3380</name>
</gene>
<reference evidence="1 2" key="1">
    <citation type="submission" date="2018-10" db="EMBL/GenBank/DDBJ databases">
        <title>Genomic Encyclopedia of Type Strains, Phase IV (KMG-IV): sequencing the most valuable type-strain genomes for metagenomic binning, comparative biology and taxonomic classification.</title>
        <authorList>
            <person name="Goeker M."/>
        </authorList>
    </citation>
    <scope>NUCLEOTIDE SEQUENCE [LARGE SCALE GENOMIC DNA]</scope>
    <source>
        <strain evidence="1 2">DSM 20549</strain>
    </source>
</reference>